<organism evidence="2 3">
    <name type="scientific">Eschrichtius robustus</name>
    <name type="common">California gray whale</name>
    <name type="synonym">Eschrichtius gibbosus</name>
    <dbReference type="NCBI Taxonomy" id="9764"/>
    <lineage>
        <taxon>Eukaryota</taxon>
        <taxon>Metazoa</taxon>
        <taxon>Chordata</taxon>
        <taxon>Craniata</taxon>
        <taxon>Vertebrata</taxon>
        <taxon>Euteleostomi</taxon>
        <taxon>Mammalia</taxon>
        <taxon>Eutheria</taxon>
        <taxon>Laurasiatheria</taxon>
        <taxon>Artiodactyla</taxon>
        <taxon>Whippomorpha</taxon>
        <taxon>Cetacea</taxon>
        <taxon>Mysticeti</taxon>
        <taxon>Eschrichtiidae</taxon>
        <taxon>Eschrichtius</taxon>
    </lineage>
</organism>
<name>A0AB34G813_ESCRO</name>
<dbReference type="Gene3D" id="3.10.580.10">
    <property type="entry name" value="CBS-domain"/>
    <property type="match status" value="1"/>
</dbReference>
<dbReference type="EMBL" id="JAIQCJ010002567">
    <property type="protein sequence ID" value="KAJ8775856.1"/>
    <property type="molecule type" value="Genomic_DNA"/>
</dbReference>
<accession>A0AB34G813</accession>
<comment type="caution">
    <text evidence="2">The sequence shown here is derived from an EMBL/GenBank/DDBJ whole genome shotgun (WGS) entry which is preliminary data.</text>
</comment>
<sequence>MILTWLLDCDSEYGIDTMTRWHWIADACCNLRVPFVHLTCRVAHIPVPSLCQLVSWEDRDVSAASPRVSTLAQCPADSSFTAEDSESGVYMRFMRSHKCYDIVPTSSKLVVFDTTLQVSVPSFPESGVYYLVPALSARPGGRSQARVDEGPALPQSCVLLWAPLKTPSDRVRAALRLGVCRLRRPAAGGRGAGSSLSGTGVSPTLQAVASLTLTPHWLAGRCHAEASKALPRPAHQTSQHGVTDVTGPCDMRPVGWSASLQTVCSQRARALSLCWVPGLHSSQISAPAFTSETGETRSAVRKPLLWGLVEVRRSLCRLLRASGWGCASAAGGAGGSVRGLLKLDSAAAAAGGKPTGGDVRCAGSSPHSPVSYPPGAAEHDLTWTQGPLRGGRQVKQPFFSPALLSSLASLLSEAAVEPMAELRCGPQGPSVTKQS</sequence>
<keyword evidence="3" id="KW-1185">Reference proteome</keyword>
<reference evidence="2 3" key="1">
    <citation type="submission" date="2022-11" db="EMBL/GenBank/DDBJ databases">
        <title>Whole genome sequence of Eschrichtius robustus ER-17-0199.</title>
        <authorList>
            <person name="Bruniche-Olsen A."/>
            <person name="Black A.N."/>
            <person name="Fields C.J."/>
            <person name="Walden K."/>
            <person name="Dewoody J.A."/>
        </authorList>
    </citation>
    <scope>NUCLEOTIDE SEQUENCE [LARGE SCALE GENOMIC DNA]</scope>
    <source>
        <strain evidence="2">ER-17-0199</strain>
        <tissue evidence="2">Blubber</tissue>
    </source>
</reference>
<evidence type="ECO:0000313" key="2">
    <source>
        <dbReference type="EMBL" id="KAJ8775856.1"/>
    </source>
</evidence>
<dbReference type="Proteomes" id="UP001159641">
    <property type="component" value="Unassembled WGS sequence"/>
</dbReference>
<evidence type="ECO:0000313" key="3">
    <source>
        <dbReference type="Proteomes" id="UP001159641"/>
    </source>
</evidence>
<dbReference type="InterPro" id="IPR046342">
    <property type="entry name" value="CBS_dom_sf"/>
</dbReference>
<evidence type="ECO:0000256" key="1">
    <source>
        <dbReference type="SAM" id="MobiDB-lite"/>
    </source>
</evidence>
<gene>
    <name evidence="2" type="ORF">J1605_016083</name>
</gene>
<protein>
    <submittedName>
        <fullName evidence="2">Uncharacterized protein</fullName>
    </submittedName>
</protein>
<proteinExistence type="predicted"/>
<dbReference type="AlphaFoldDB" id="A0AB34G813"/>
<feature type="region of interest" description="Disordered" evidence="1">
    <location>
        <begin position="354"/>
        <end position="374"/>
    </location>
</feature>